<dbReference type="EMBL" id="JAEAOA010001643">
    <property type="protein sequence ID" value="KAK3605620.1"/>
    <property type="molecule type" value="Genomic_DNA"/>
</dbReference>
<dbReference type="AlphaFoldDB" id="A0AAE0T998"/>
<protein>
    <submittedName>
        <fullName evidence="1">Uncharacterized protein</fullName>
    </submittedName>
</protein>
<reference evidence="1" key="3">
    <citation type="submission" date="2023-05" db="EMBL/GenBank/DDBJ databases">
        <authorList>
            <person name="Smith C.H."/>
        </authorList>
    </citation>
    <scope>NUCLEOTIDE SEQUENCE</scope>
    <source>
        <strain evidence="1">CHS0354</strain>
        <tissue evidence="1">Mantle</tissue>
    </source>
</reference>
<proteinExistence type="predicted"/>
<keyword evidence="2" id="KW-1185">Reference proteome</keyword>
<reference evidence="1" key="1">
    <citation type="journal article" date="2021" name="Genome Biol. Evol.">
        <title>A High-Quality Reference Genome for a Parasitic Bivalve with Doubly Uniparental Inheritance (Bivalvia: Unionida).</title>
        <authorList>
            <person name="Smith C.H."/>
        </authorList>
    </citation>
    <scope>NUCLEOTIDE SEQUENCE</scope>
    <source>
        <strain evidence="1">CHS0354</strain>
    </source>
</reference>
<reference evidence="1" key="2">
    <citation type="journal article" date="2021" name="Genome Biol. Evol.">
        <title>Developing a high-quality reference genome for a parasitic bivalve with doubly uniparental inheritance (Bivalvia: Unionida).</title>
        <authorList>
            <person name="Smith C.H."/>
        </authorList>
    </citation>
    <scope>NUCLEOTIDE SEQUENCE</scope>
    <source>
        <strain evidence="1">CHS0354</strain>
        <tissue evidence="1">Mantle</tissue>
    </source>
</reference>
<dbReference type="Proteomes" id="UP001195483">
    <property type="component" value="Unassembled WGS sequence"/>
</dbReference>
<evidence type="ECO:0000313" key="2">
    <source>
        <dbReference type="Proteomes" id="UP001195483"/>
    </source>
</evidence>
<gene>
    <name evidence="1" type="ORF">CHS0354_027287</name>
</gene>
<organism evidence="1 2">
    <name type="scientific">Potamilus streckersoni</name>
    <dbReference type="NCBI Taxonomy" id="2493646"/>
    <lineage>
        <taxon>Eukaryota</taxon>
        <taxon>Metazoa</taxon>
        <taxon>Spiralia</taxon>
        <taxon>Lophotrochozoa</taxon>
        <taxon>Mollusca</taxon>
        <taxon>Bivalvia</taxon>
        <taxon>Autobranchia</taxon>
        <taxon>Heteroconchia</taxon>
        <taxon>Palaeoheterodonta</taxon>
        <taxon>Unionida</taxon>
        <taxon>Unionoidea</taxon>
        <taxon>Unionidae</taxon>
        <taxon>Ambleminae</taxon>
        <taxon>Lampsilini</taxon>
        <taxon>Potamilus</taxon>
    </lineage>
</organism>
<comment type="caution">
    <text evidence="1">The sequence shown here is derived from an EMBL/GenBank/DDBJ whole genome shotgun (WGS) entry which is preliminary data.</text>
</comment>
<name>A0AAE0T998_9BIVA</name>
<accession>A0AAE0T998</accession>
<sequence>MNSSLNLESIFVADMVERFHIPSEVRYEYPVQQTLNITYHQIWEKCKKTINEESIYKPTTDVKEVINALRLAKIVKADLYSSRTSSAYKWMLLLEGGQQVLFKPALTNKTVKESLKCVSGCEHPEYEVAGFALNRYERNFI</sequence>
<evidence type="ECO:0000313" key="1">
    <source>
        <dbReference type="EMBL" id="KAK3605620.1"/>
    </source>
</evidence>